<dbReference type="GO" id="GO:0000977">
    <property type="term" value="F:RNA polymerase II transcription regulatory region sequence-specific DNA binding"/>
    <property type="evidence" value="ECO:0007669"/>
    <property type="project" value="TreeGrafter"/>
</dbReference>
<dbReference type="PROSITE" id="PS50071">
    <property type="entry name" value="HOMEOBOX_2"/>
    <property type="match status" value="1"/>
</dbReference>
<keyword evidence="4 5" id="KW-0539">Nucleus</keyword>
<keyword evidence="3 5" id="KW-0371">Homeobox</keyword>
<dbReference type="EMBL" id="LUCH01004065">
    <property type="protein sequence ID" value="KAF5399426.1"/>
    <property type="molecule type" value="Genomic_DNA"/>
</dbReference>
<dbReference type="GO" id="GO:0000981">
    <property type="term" value="F:DNA-binding transcription factor activity, RNA polymerase II-specific"/>
    <property type="evidence" value="ECO:0007669"/>
    <property type="project" value="InterPro"/>
</dbReference>
<dbReference type="SUPFAM" id="SSF46689">
    <property type="entry name" value="Homeodomain-like"/>
    <property type="match status" value="1"/>
</dbReference>
<accession>A0A8J4WGJ5</accession>
<protein>
    <recommendedName>
        <fullName evidence="8">Homeobox domain-containing protein</fullName>
    </recommendedName>
</protein>
<gene>
    <name evidence="9" type="ORF">PHET_06425</name>
</gene>
<evidence type="ECO:0000256" key="5">
    <source>
        <dbReference type="PROSITE-ProRule" id="PRU00108"/>
    </source>
</evidence>
<sequence>MNFSIARLIDKANDVKPRSPNPDRSWLHCTLDSLEERQNLPGPSPSLESRLWAKTRHTPPSDPVILGLAPEHSDSSLSSPNLQSSRSSSRSEQRVLYHDLNSNSRSHTHQQERDGQGNKGIHHRGSLESLVCHSNITEGNATTKIEEATGFEQYASFKTKLILKAHDLPDKRTPIATERHSPNSTSMFTAHYDNSFGACRTSTMRPRRLRTTFTTYQLHVLETSFLLNQYPDVAARDQLANKLNLTDGRVQVWFQNRRAKYRKQERIRVTNGCLFAGLARFPHTPASVTESTVLTPQPCTPLQLSNIQIEPDSSLNWDPSKYISSTDSSPNKIVWPSWYDTCSAPGIAAVLAMLGVEPPCGVGPFVSTPL</sequence>
<organism evidence="9 10">
    <name type="scientific">Paragonimus heterotremus</name>
    <dbReference type="NCBI Taxonomy" id="100268"/>
    <lineage>
        <taxon>Eukaryota</taxon>
        <taxon>Metazoa</taxon>
        <taxon>Spiralia</taxon>
        <taxon>Lophotrochozoa</taxon>
        <taxon>Platyhelminthes</taxon>
        <taxon>Trematoda</taxon>
        <taxon>Digenea</taxon>
        <taxon>Plagiorchiida</taxon>
        <taxon>Troglotremata</taxon>
        <taxon>Troglotrematidae</taxon>
        <taxon>Paragonimus</taxon>
    </lineage>
</organism>
<dbReference type="InterPro" id="IPR001356">
    <property type="entry name" value="HD"/>
</dbReference>
<feature type="compositionally biased region" description="Low complexity" evidence="7">
    <location>
        <begin position="75"/>
        <end position="88"/>
    </location>
</feature>
<dbReference type="Gene3D" id="1.10.10.60">
    <property type="entry name" value="Homeodomain-like"/>
    <property type="match status" value="1"/>
</dbReference>
<feature type="DNA-binding region" description="Homeobox" evidence="5">
    <location>
        <begin position="206"/>
        <end position="265"/>
    </location>
</feature>
<evidence type="ECO:0000256" key="3">
    <source>
        <dbReference type="ARBA" id="ARBA00023155"/>
    </source>
</evidence>
<evidence type="ECO:0000256" key="7">
    <source>
        <dbReference type="SAM" id="MobiDB-lite"/>
    </source>
</evidence>
<evidence type="ECO:0000256" key="1">
    <source>
        <dbReference type="ARBA" id="ARBA00004123"/>
    </source>
</evidence>
<evidence type="ECO:0000256" key="2">
    <source>
        <dbReference type="ARBA" id="ARBA00023125"/>
    </source>
</evidence>
<evidence type="ECO:0000259" key="8">
    <source>
        <dbReference type="PROSITE" id="PS50071"/>
    </source>
</evidence>
<reference evidence="9" key="1">
    <citation type="submission" date="2019-05" db="EMBL/GenBank/DDBJ databases">
        <title>Annotation for the trematode Paragonimus heterotremus.</title>
        <authorList>
            <person name="Choi Y.-J."/>
        </authorList>
    </citation>
    <scope>NUCLEOTIDE SEQUENCE</scope>
    <source>
        <strain evidence="9">LC</strain>
    </source>
</reference>
<comment type="caution">
    <text evidence="9">The sequence shown here is derived from an EMBL/GenBank/DDBJ whole genome shotgun (WGS) entry which is preliminary data.</text>
</comment>
<dbReference type="InterPro" id="IPR050649">
    <property type="entry name" value="Paired_Homeobox_TFs"/>
</dbReference>
<dbReference type="PANTHER" id="PTHR24329:SF543">
    <property type="entry name" value="FI01017P-RELATED"/>
    <property type="match status" value="1"/>
</dbReference>
<dbReference type="InterPro" id="IPR009057">
    <property type="entry name" value="Homeodomain-like_sf"/>
</dbReference>
<proteinExistence type="predicted"/>
<keyword evidence="2 5" id="KW-0238">DNA-binding</keyword>
<dbReference type="PANTHER" id="PTHR24329">
    <property type="entry name" value="HOMEOBOX PROTEIN ARISTALESS"/>
    <property type="match status" value="1"/>
</dbReference>
<dbReference type="OrthoDB" id="6159439at2759"/>
<dbReference type="Proteomes" id="UP000748531">
    <property type="component" value="Unassembled WGS sequence"/>
</dbReference>
<evidence type="ECO:0000256" key="4">
    <source>
        <dbReference type="ARBA" id="ARBA00023242"/>
    </source>
</evidence>
<evidence type="ECO:0000313" key="9">
    <source>
        <dbReference type="EMBL" id="KAF5399426.1"/>
    </source>
</evidence>
<dbReference type="PROSITE" id="PS00027">
    <property type="entry name" value="HOMEOBOX_1"/>
    <property type="match status" value="1"/>
</dbReference>
<name>A0A8J4WGJ5_9TREM</name>
<dbReference type="SMART" id="SM00389">
    <property type="entry name" value="HOX"/>
    <property type="match status" value="1"/>
</dbReference>
<dbReference type="AlphaFoldDB" id="A0A8J4WGJ5"/>
<dbReference type="CDD" id="cd00086">
    <property type="entry name" value="homeodomain"/>
    <property type="match status" value="1"/>
</dbReference>
<feature type="domain" description="Homeobox" evidence="8">
    <location>
        <begin position="204"/>
        <end position="264"/>
    </location>
</feature>
<comment type="subcellular location">
    <subcellularLocation>
        <location evidence="1 5 6">Nucleus</location>
    </subcellularLocation>
</comment>
<dbReference type="GO" id="GO:0005634">
    <property type="term" value="C:nucleus"/>
    <property type="evidence" value="ECO:0007669"/>
    <property type="project" value="UniProtKB-SubCell"/>
</dbReference>
<feature type="region of interest" description="Disordered" evidence="7">
    <location>
        <begin position="55"/>
        <end position="123"/>
    </location>
</feature>
<evidence type="ECO:0000256" key="6">
    <source>
        <dbReference type="RuleBase" id="RU000682"/>
    </source>
</evidence>
<dbReference type="FunFam" id="1.10.10.60:FF:000679">
    <property type="entry name" value="Homeobox protein aristaless"/>
    <property type="match status" value="1"/>
</dbReference>
<dbReference type="InterPro" id="IPR017970">
    <property type="entry name" value="Homeobox_CS"/>
</dbReference>
<evidence type="ECO:0000313" key="10">
    <source>
        <dbReference type="Proteomes" id="UP000748531"/>
    </source>
</evidence>
<keyword evidence="10" id="KW-1185">Reference proteome</keyword>
<dbReference type="Pfam" id="PF00046">
    <property type="entry name" value="Homeodomain"/>
    <property type="match status" value="1"/>
</dbReference>